<dbReference type="Gene3D" id="1.10.287.130">
    <property type="match status" value="1"/>
</dbReference>
<keyword evidence="5" id="KW-1003">Cell membrane</keyword>
<dbReference type="GO" id="GO:0009927">
    <property type="term" value="F:histidine phosphotransfer kinase activity"/>
    <property type="evidence" value="ECO:0007669"/>
    <property type="project" value="TreeGrafter"/>
</dbReference>
<dbReference type="Proteomes" id="UP001226762">
    <property type="component" value="Unassembled WGS sequence"/>
</dbReference>
<keyword evidence="14" id="KW-0812">Transmembrane</keyword>
<reference evidence="16" key="2">
    <citation type="submission" date="2023-02" db="EMBL/GenBank/DDBJ databases">
        <title>'Rhodoalgimonas zhirmunskyi' gen. nov., isolated from a red alga.</title>
        <authorList>
            <person name="Nedashkovskaya O.I."/>
            <person name="Otstavnykh N.Y."/>
            <person name="Bystritskaya E.P."/>
            <person name="Balabanova L.A."/>
            <person name="Isaeva M.P."/>
        </authorList>
    </citation>
    <scope>NUCLEOTIDE SEQUENCE</scope>
    <source>
        <strain evidence="16">KCTC 52189</strain>
    </source>
</reference>
<keyword evidence="6" id="KW-0597">Phosphoprotein</keyword>
<keyword evidence="14" id="KW-1133">Transmembrane helix</keyword>
<gene>
    <name evidence="16" type="ORF">NO357_02620</name>
</gene>
<dbReference type="SMART" id="SM00387">
    <property type="entry name" value="HATPase_c"/>
    <property type="match status" value="1"/>
</dbReference>
<dbReference type="FunFam" id="3.30.565.10:FF:000023">
    <property type="entry name" value="PAS domain-containing sensor histidine kinase"/>
    <property type="match status" value="1"/>
</dbReference>
<dbReference type="InterPro" id="IPR005467">
    <property type="entry name" value="His_kinase_dom"/>
</dbReference>
<evidence type="ECO:0000256" key="6">
    <source>
        <dbReference type="ARBA" id="ARBA00022553"/>
    </source>
</evidence>
<keyword evidence="10" id="KW-0067">ATP-binding</keyword>
<sequence length="425" mass="47512">MDTEVAVLCYLSVIAAEFFDFRIARLVDRWQTETQPDIRHALQLIMLSTALSALAISSFVFNFAILQEGTGHFPPLFFLLAAALFAAMNNHQILAALVIREIIYGTAFVAVALIDVVRFAPPLNDQIWLNFFTVIFVMYFIIDISRVFLAMYRRNLRHLRQIESEHSKTLEAYQVKSRFVSTVSHELRTPLTSIKGSIDLINTGALGDVPEGYAKLLDIAGRNSERLERLINDVLDVQRMESDRGFSDFVPVDVATLLQESVDANSGFAEKHNVRLELIDTVTNAKIFGDERRLIQVLTNLISNAVKFSGDRKLVEVWSERCGEGVKICVRDHGIGIPDGAHDKVFGYFTQIDSSDQRRSGGSGLGMSISKQIIDRHHGEIDYVSELGKGSTFFIVLKEYNPGLQPLVEPDETSPETGRNALAAE</sequence>
<dbReference type="PANTHER" id="PTHR43047">
    <property type="entry name" value="TWO-COMPONENT HISTIDINE PROTEIN KINASE"/>
    <property type="match status" value="1"/>
</dbReference>
<dbReference type="PROSITE" id="PS50109">
    <property type="entry name" value="HIS_KIN"/>
    <property type="match status" value="1"/>
</dbReference>
<dbReference type="Pfam" id="PF00512">
    <property type="entry name" value="HisKA"/>
    <property type="match status" value="1"/>
</dbReference>
<evidence type="ECO:0000313" key="16">
    <source>
        <dbReference type="EMBL" id="MDQ2088795.1"/>
    </source>
</evidence>
<feature type="transmembrane region" description="Helical" evidence="14">
    <location>
        <begin position="72"/>
        <end position="90"/>
    </location>
</feature>
<dbReference type="RefSeq" id="WP_306734058.1">
    <property type="nucleotide sequence ID" value="NZ_JANHAX010000001.1"/>
</dbReference>
<dbReference type="GO" id="GO:0045121">
    <property type="term" value="C:membrane raft"/>
    <property type="evidence" value="ECO:0007669"/>
    <property type="project" value="UniProtKB-SubCell"/>
</dbReference>
<reference evidence="16" key="1">
    <citation type="submission" date="2022-07" db="EMBL/GenBank/DDBJ databases">
        <authorList>
            <person name="Otstavnykh N."/>
            <person name="Isaeva M."/>
            <person name="Bystritskaya E."/>
        </authorList>
    </citation>
    <scope>NUCLEOTIDE SEQUENCE</scope>
    <source>
        <strain evidence="16">KCTC 52189</strain>
    </source>
</reference>
<evidence type="ECO:0000256" key="1">
    <source>
        <dbReference type="ARBA" id="ARBA00000085"/>
    </source>
</evidence>
<feature type="domain" description="Histidine kinase" evidence="15">
    <location>
        <begin position="182"/>
        <end position="401"/>
    </location>
</feature>
<dbReference type="Gene3D" id="3.30.565.10">
    <property type="entry name" value="Histidine kinase-like ATPase, C-terminal domain"/>
    <property type="match status" value="1"/>
</dbReference>
<feature type="transmembrane region" description="Helical" evidence="14">
    <location>
        <begin position="44"/>
        <end position="66"/>
    </location>
</feature>
<dbReference type="FunFam" id="1.10.287.130:FF:000001">
    <property type="entry name" value="Two-component sensor histidine kinase"/>
    <property type="match status" value="1"/>
</dbReference>
<keyword evidence="11" id="KW-0902">Two-component regulatory system</keyword>
<dbReference type="InterPro" id="IPR036097">
    <property type="entry name" value="HisK_dim/P_sf"/>
</dbReference>
<comment type="subcellular location">
    <subcellularLocation>
        <location evidence="2">Cell membrane</location>
    </subcellularLocation>
    <subcellularLocation>
        <location evidence="3">Membrane raft</location>
        <topology evidence="3">Multi-pass membrane protein</topology>
    </subcellularLocation>
</comment>
<dbReference type="SMART" id="SM00388">
    <property type="entry name" value="HisKA"/>
    <property type="match status" value="1"/>
</dbReference>
<evidence type="ECO:0000256" key="14">
    <source>
        <dbReference type="SAM" id="Phobius"/>
    </source>
</evidence>
<dbReference type="InterPro" id="IPR003661">
    <property type="entry name" value="HisK_dim/P_dom"/>
</dbReference>
<evidence type="ECO:0000256" key="13">
    <source>
        <dbReference type="SAM" id="MobiDB-lite"/>
    </source>
</evidence>
<dbReference type="GO" id="GO:0005524">
    <property type="term" value="F:ATP binding"/>
    <property type="evidence" value="ECO:0007669"/>
    <property type="project" value="UniProtKB-KW"/>
</dbReference>
<evidence type="ECO:0000256" key="2">
    <source>
        <dbReference type="ARBA" id="ARBA00004236"/>
    </source>
</evidence>
<organism evidence="16 17">
    <name type="scientific">Marimonas arenosa</name>
    <dbReference type="NCBI Taxonomy" id="1795305"/>
    <lineage>
        <taxon>Bacteria</taxon>
        <taxon>Pseudomonadati</taxon>
        <taxon>Pseudomonadota</taxon>
        <taxon>Alphaproteobacteria</taxon>
        <taxon>Rhodobacterales</taxon>
        <taxon>Paracoccaceae</taxon>
        <taxon>Marimonas</taxon>
    </lineage>
</organism>
<dbReference type="InterPro" id="IPR003594">
    <property type="entry name" value="HATPase_dom"/>
</dbReference>
<dbReference type="SUPFAM" id="SSF47384">
    <property type="entry name" value="Homodimeric domain of signal transducing histidine kinase"/>
    <property type="match status" value="1"/>
</dbReference>
<protein>
    <recommendedName>
        <fullName evidence="4">histidine kinase</fullName>
        <ecNumber evidence="4">2.7.13.3</ecNumber>
    </recommendedName>
</protein>
<evidence type="ECO:0000256" key="7">
    <source>
        <dbReference type="ARBA" id="ARBA00022679"/>
    </source>
</evidence>
<evidence type="ECO:0000256" key="5">
    <source>
        <dbReference type="ARBA" id="ARBA00022475"/>
    </source>
</evidence>
<keyword evidence="12 14" id="KW-0472">Membrane</keyword>
<feature type="transmembrane region" description="Helical" evidence="14">
    <location>
        <begin position="127"/>
        <end position="152"/>
    </location>
</feature>
<evidence type="ECO:0000256" key="10">
    <source>
        <dbReference type="ARBA" id="ARBA00022840"/>
    </source>
</evidence>
<dbReference type="SUPFAM" id="SSF55874">
    <property type="entry name" value="ATPase domain of HSP90 chaperone/DNA topoisomerase II/histidine kinase"/>
    <property type="match status" value="1"/>
</dbReference>
<dbReference type="EC" id="2.7.13.3" evidence="4"/>
<evidence type="ECO:0000256" key="3">
    <source>
        <dbReference type="ARBA" id="ARBA00004314"/>
    </source>
</evidence>
<comment type="catalytic activity">
    <reaction evidence="1">
        <text>ATP + protein L-histidine = ADP + protein N-phospho-L-histidine.</text>
        <dbReference type="EC" id="2.7.13.3"/>
    </reaction>
</comment>
<keyword evidence="9 16" id="KW-0418">Kinase</keyword>
<evidence type="ECO:0000256" key="12">
    <source>
        <dbReference type="ARBA" id="ARBA00023136"/>
    </source>
</evidence>
<keyword evidence="7" id="KW-0808">Transferase</keyword>
<proteinExistence type="predicted"/>
<evidence type="ECO:0000313" key="17">
    <source>
        <dbReference type="Proteomes" id="UP001226762"/>
    </source>
</evidence>
<evidence type="ECO:0000256" key="11">
    <source>
        <dbReference type="ARBA" id="ARBA00023012"/>
    </source>
</evidence>
<dbReference type="PANTHER" id="PTHR43047:SF72">
    <property type="entry name" value="OSMOSENSING HISTIDINE PROTEIN KINASE SLN1"/>
    <property type="match status" value="1"/>
</dbReference>
<keyword evidence="8" id="KW-0547">Nucleotide-binding</keyword>
<dbReference type="EMBL" id="JANHAX010000001">
    <property type="protein sequence ID" value="MDQ2088795.1"/>
    <property type="molecule type" value="Genomic_DNA"/>
</dbReference>
<evidence type="ECO:0000256" key="8">
    <source>
        <dbReference type="ARBA" id="ARBA00022741"/>
    </source>
</evidence>
<accession>A0AAE3WBS6</accession>
<dbReference type="GO" id="GO:0005886">
    <property type="term" value="C:plasma membrane"/>
    <property type="evidence" value="ECO:0007669"/>
    <property type="project" value="UniProtKB-SubCell"/>
</dbReference>
<dbReference type="InterPro" id="IPR004358">
    <property type="entry name" value="Sig_transdc_His_kin-like_C"/>
</dbReference>
<dbReference type="PRINTS" id="PR00344">
    <property type="entry name" value="BCTRLSENSOR"/>
</dbReference>
<feature type="region of interest" description="Disordered" evidence="13">
    <location>
        <begin position="405"/>
        <end position="425"/>
    </location>
</feature>
<feature type="transmembrane region" description="Helical" evidence="14">
    <location>
        <begin position="102"/>
        <end position="121"/>
    </location>
</feature>
<name>A0AAE3WBS6_9RHOB</name>
<evidence type="ECO:0000259" key="15">
    <source>
        <dbReference type="PROSITE" id="PS50109"/>
    </source>
</evidence>
<dbReference type="GO" id="GO:0000155">
    <property type="term" value="F:phosphorelay sensor kinase activity"/>
    <property type="evidence" value="ECO:0007669"/>
    <property type="project" value="InterPro"/>
</dbReference>
<evidence type="ECO:0000256" key="4">
    <source>
        <dbReference type="ARBA" id="ARBA00012438"/>
    </source>
</evidence>
<dbReference type="CDD" id="cd00082">
    <property type="entry name" value="HisKA"/>
    <property type="match status" value="1"/>
</dbReference>
<dbReference type="InterPro" id="IPR036890">
    <property type="entry name" value="HATPase_C_sf"/>
</dbReference>
<dbReference type="AlphaFoldDB" id="A0AAE3WBS6"/>
<dbReference type="Pfam" id="PF02518">
    <property type="entry name" value="HATPase_c"/>
    <property type="match status" value="1"/>
</dbReference>
<evidence type="ECO:0000256" key="9">
    <source>
        <dbReference type="ARBA" id="ARBA00022777"/>
    </source>
</evidence>
<keyword evidence="17" id="KW-1185">Reference proteome</keyword>
<comment type="caution">
    <text evidence="16">The sequence shown here is derived from an EMBL/GenBank/DDBJ whole genome shotgun (WGS) entry which is preliminary data.</text>
</comment>